<organism evidence="1 2">
    <name type="scientific">Hominisplanchenecus murintestinalis</name>
    <dbReference type="NCBI Taxonomy" id="2941517"/>
    <lineage>
        <taxon>Bacteria</taxon>
        <taxon>Bacillati</taxon>
        <taxon>Bacillota</taxon>
        <taxon>Clostridia</taxon>
        <taxon>Lachnospirales</taxon>
        <taxon>Lachnospiraceae</taxon>
        <taxon>Hominisplanchenecus</taxon>
    </lineage>
</organism>
<evidence type="ECO:0000313" key="1">
    <source>
        <dbReference type="EMBL" id="TGX96941.1"/>
    </source>
</evidence>
<keyword evidence="2" id="KW-1185">Reference proteome</keyword>
<dbReference type="EMBL" id="SRZB01000043">
    <property type="protein sequence ID" value="TGX96941.1"/>
    <property type="molecule type" value="Genomic_DNA"/>
</dbReference>
<proteinExistence type="predicted"/>
<accession>A0AC61QXQ6</accession>
<dbReference type="Proteomes" id="UP000307720">
    <property type="component" value="Unassembled WGS sequence"/>
</dbReference>
<comment type="caution">
    <text evidence="1">The sequence shown here is derived from an EMBL/GenBank/DDBJ whole genome shotgun (WGS) entry which is preliminary data.</text>
</comment>
<name>A0AC61QXQ6_9FIRM</name>
<protein>
    <submittedName>
        <fullName evidence="1">Leucine-rich repeat domain-containing protein</fullName>
    </submittedName>
</protein>
<sequence>MKMKWRQCLAGLLAGALTITGIPFSGGGAFMVRAALQADEEMNLQYRYRPVDEKTITVDTDVPGNRQRPDKPLTNLISRSGYMLTENLGAVSGKNIYFSLEGQKLLGSVRYLSAVPRGAIKKCRLWVSTADREPKDIDESGWLLVYETEGDGWAAHSEEGNNSHEARFRQAQMARHVRLEVLETYGNGTTDANKFISGERVYINEAGRIDQQETTVNVALNRSLEDGDASVRAYTGGNGLNSINGGGNNEFGENAEDDKDYWKPTSHVDGSGDVNYIIYDLHATETRISGISLRWHEKEWASAYTIETSDTCTLGNDSDITGVNMGDHSVPADSLADSGDWKTVVDFDRGIRDSSSDAQGLVQPLDEFTPDNETYRLERTALKRYVRLMIKDANRSPDVRSGGALREIQIWGSRWKVAEAENVAVGINGRYADGRKGSTVIAGYSGADTYEAGGKKVIHSVNYAVDGQMPDGIGSDEYWMPAVRSESGGKGVNMREGDKAYLILDLGEGTVTDIQSMRIKWFGLNSANRCQVWTADTYVPPVGNDNLEGAGGNIIFDGEWEAVATAADVSSQSSDKQLEFREEDYVTKQLKRYVRFDISELNAHAATDLGPNAAISEIEIMGFRKADETGEIHLTVEEPSYGASMDRTDAYPAVGDEGDYIVEDTKWALTSQKGTELHTVFDTKAYTMLVTLKSKSKFTQMTTVTLNDNDTMIAYPYPNESDAIVNYDGKDGNGYSYMTVSYDFGAVESPIEAYNLLKAELQVGRNAADMAYIAGMEKEEAFQFYTKRSWLTFKEAYDDAVFLAGPGYGAELPDEPSDEGAADTEIYYPKKRYEQARERLEREYAKNGEKGLKAASRAAMLSLDNEADEPKVQIAVEPGGQTVELDNGQTDTYSLKNCTWLEKDSDAEAPYPSPYKDYRVKIEVETKEKALEKDSDKDFIFPETASEKNFLYVKNAAGQWERVPVQDILSRELDESGAVLQYIYSCRGLKEPKQELAEYLASHEREEEFEEDGVTAKYTRQSWQAYRAAYDRAVSLNQSSGLKRKQEVYKEALDALKAVVLVPRSSTICECAIGRITYSGLTEIELTAAGDSAGETAEIILNDSTSVLHDRYDCLVHDSSTALELGFELGSGADNTAAGALTETDGKTVLTITKAGEVKVKISARFGSQNAEPKVITFTTISMAEKAEAREEAEKAQAKAQQIYNTGNRDANGAAIYTQESWESFVRAYNGASSLVSVGMERLSSEQLKAAKAGFDGAVARLKTKALAAAEKAARDALEKAVANNDKGLYTEASWAEYVKMKEQLRAELESEQPDAGKLQQLTQMLERFQLVKEPTQAEKELEAARANARAVLAQAVQDKDKGFYTEASWAGYAALKKQLQDALNSQNTSASELNGLTVALAGYKLAKVPGSTPPPAPSPVPVQTYVNIKNVRYEVDAKNKKAAVAVKGTKDAKSITIQKTVKINGVTYKVERIGANAFKGFKKLMRVTVGENIKTIDKQAFMNCKKLKKITLNNGKLLKKIGKGAFKGTKKGLTVKAKKLTKTKARKALLKKVKGAGAKKAKVTK</sequence>
<gene>
    <name evidence="1" type="ORF">E5357_14485</name>
</gene>
<evidence type="ECO:0000313" key="2">
    <source>
        <dbReference type="Proteomes" id="UP000307720"/>
    </source>
</evidence>
<reference evidence="1" key="1">
    <citation type="submission" date="2019-04" db="EMBL/GenBank/DDBJ databases">
        <title>Microbes associate with the intestines of laboratory mice.</title>
        <authorList>
            <person name="Navarre W."/>
            <person name="Wong E."/>
            <person name="Huang K."/>
            <person name="Tropini C."/>
            <person name="Ng K."/>
            <person name="Yu B."/>
        </authorList>
    </citation>
    <scope>NUCLEOTIDE SEQUENCE</scope>
    <source>
        <strain evidence="1">NM72_1-8</strain>
    </source>
</reference>